<dbReference type="AlphaFoldDB" id="A0A2R5G0L0"/>
<evidence type="ECO:0000259" key="1">
    <source>
        <dbReference type="Pfam" id="PF13581"/>
    </source>
</evidence>
<dbReference type="GO" id="GO:0004674">
    <property type="term" value="F:protein serine/threonine kinase activity"/>
    <property type="evidence" value="ECO:0007669"/>
    <property type="project" value="UniProtKB-KW"/>
</dbReference>
<organism evidence="2 3">
    <name type="scientific">Nostoc commune NIES-4072</name>
    <dbReference type="NCBI Taxonomy" id="2005467"/>
    <lineage>
        <taxon>Bacteria</taxon>
        <taxon>Bacillati</taxon>
        <taxon>Cyanobacteriota</taxon>
        <taxon>Cyanophyceae</taxon>
        <taxon>Nostocales</taxon>
        <taxon>Nostocaceae</taxon>
        <taxon>Nostoc</taxon>
    </lineage>
</organism>
<dbReference type="SUPFAM" id="SSF55874">
    <property type="entry name" value="ATPase domain of HSP90 chaperone/DNA topoisomerase II/histidine kinase"/>
    <property type="match status" value="1"/>
</dbReference>
<protein>
    <submittedName>
        <fullName evidence="2">Putative anti-sigma regulatory factor serine/threonine protein kinase</fullName>
    </submittedName>
</protein>
<dbReference type="InterPro" id="IPR003594">
    <property type="entry name" value="HATPase_dom"/>
</dbReference>
<dbReference type="RefSeq" id="WP_109013140.1">
    <property type="nucleotide sequence ID" value="NZ_BDUD01000002.1"/>
</dbReference>
<dbReference type="OrthoDB" id="9792240at2"/>
<proteinExistence type="predicted"/>
<dbReference type="Proteomes" id="UP000245124">
    <property type="component" value="Unassembled WGS sequence"/>
</dbReference>
<comment type="caution">
    <text evidence="2">The sequence shown here is derived from an EMBL/GenBank/DDBJ whole genome shotgun (WGS) entry which is preliminary data.</text>
</comment>
<reference evidence="2 3" key="1">
    <citation type="submission" date="2017-06" db="EMBL/GenBank/DDBJ databases">
        <title>Genome sequencing of cyanobaciteial culture collection at National Institute for Environmental Studies (NIES).</title>
        <authorList>
            <person name="Hirose Y."/>
            <person name="Shimura Y."/>
            <person name="Fujisawa T."/>
            <person name="Nakamura Y."/>
            <person name="Kawachi M."/>
        </authorList>
    </citation>
    <scope>NUCLEOTIDE SEQUENCE [LARGE SCALE GENOMIC DNA]</scope>
    <source>
        <strain evidence="2 3">NIES-4072</strain>
    </source>
</reference>
<gene>
    <name evidence="2" type="ORF">NIES4072_69600</name>
</gene>
<dbReference type="Gene3D" id="3.30.565.10">
    <property type="entry name" value="Histidine kinase-like ATPase, C-terminal domain"/>
    <property type="match status" value="1"/>
</dbReference>
<keyword evidence="2" id="KW-0808">Transferase</keyword>
<keyword evidence="2" id="KW-0723">Serine/threonine-protein kinase</keyword>
<dbReference type="EMBL" id="BDUD01000002">
    <property type="protein sequence ID" value="GBG23248.1"/>
    <property type="molecule type" value="Genomic_DNA"/>
</dbReference>
<evidence type="ECO:0000313" key="3">
    <source>
        <dbReference type="Proteomes" id="UP000245124"/>
    </source>
</evidence>
<keyword evidence="3" id="KW-1185">Reference proteome</keyword>
<dbReference type="CDD" id="cd16936">
    <property type="entry name" value="HATPase_RsbW-like"/>
    <property type="match status" value="1"/>
</dbReference>
<dbReference type="InterPro" id="IPR036890">
    <property type="entry name" value="HATPase_C_sf"/>
</dbReference>
<dbReference type="Pfam" id="PF13581">
    <property type="entry name" value="HATPase_c_2"/>
    <property type="match status" value="1"/>
</dbReference>
<keyword evidence="2" id="KW-0418">Kinase</keyword>
<name>A0A2R5G0L0_NOSCO</name>
<feature type="domain" description="Histidine kinase/HSP90-like ATPase" evidence="1">
    <location>
        <begin position="11"/>
        <end position="133"/>
    </location>
</feature>
<evidence type="ECO:0000313" key="2">
    <source>
        <dbReference type="EMBL" id="GBG23248.1"/>
    </source>
</evidence>
<accession>A0A2R5G0L0</accession>
<sequence length="142" mass="15734">MESLTVFGTLSSLGMIAKYAKEAAAVAGLDKKASYNLRLAVEEIATNIIVYGYQETGREGVLDLRVSIDEQALSLFIEDTSEPFNPFQKLNVEEEQINLPIEQRPIGGLGLYLAIHGVDKFFYERIGDRNRNILVVNLPTGV</sequence>